<keyword evidence="4" id="KW-0445">Lipid transport</keyword>
<comment type="caution">
    <text evidence="6">The sequence shown here is derived from an EMBL/GenBank/DDBJ whole genome shotgun (WGS) entry which is preliminary data.</text>
</comment>
<proteinExistence type="inferred from homology"/>
<dbReference type="InterPro" id="IPR011993">
    <property type="entry name" value="PH-like_dom_sf"/>
</dbReference>
<evidence type="ECO:0000313" key="7">
    <source>
        <dbReference type="Proteomes" id="UP001289374"/>
    </source>
</evidence>
<dbReference type="Gene3D" id="2.30.29.30">
    <property type="entry name" value="Pleckstrin-homology domain (PH domain)/Phosphotyrosine-binding domain (PTB)"/>
    <property type="match status" value="1"/>
</dbReference>
<dbReference type="EMBL" id="JACGWL010000006">
    <property type="protein sequence ID" value="KAK4400390.1"/>
    <property type="molecule type" value="Genomic_DNA"/>
</dbReference>
<evidence type="ECO:0000313" key="6">
    <source>
        <dbReference type="EMBL" id="KAK4400390.1"/>
    </source>
</evidence>
<name>A0AAE1WVG5_9LAMI</name>
<dbReference type="SUPFAM" id="SSF50729">
    <property type="entry name" value="PH domain-like"/>
    <property type="match status" value="1"/>
</dbReference>
<dbReference type="GO" id="GO:0016020">
    <property type="term" value="C:membrane"/>
    <property type="evidence" value="ECO:0007669"/>
    <property type="project" value="TreeGrafter"/>
</dbReference>
<dbReference type="PANTHER" id="PTHR10972">
    <property type="entry name" value="OXYSTEROL-BINDING PROTEIN-RELATED"/>
    <property type="match status" value="1"/>
</dbReference>
<sequence>MRVREMHPLCCITLESTGIGDGSPEPTLLRTGSAVNFSSGGSEVNAGGSDVSTSTSVAGILYKWTNYGKGWRSRWFTLRNNGVLSYSKTRRPDAPPGNDVILIGSATGSRRSGRKHGKTVGIVHLKSDNTPLLTRDLSISTERLKQRLLEEGIGEGLVKDCEQIMLSEFSGIKGQFQFLCEERSNLLDTLRQLEAANIEAEASGINDGEYQLMKHDYTNLARGKYSEWSTTESSDDVEKQDLEEASDEEEIHFFDTNEYFSEPDCSSGSVGIDHMDDCQRLGNQTDNVDKLDAKENATDSRYPYVERRKKLPDPVEKEKGVSLWSMIKDNIGKDLTRVCLPVYFNEPISSLQKCFEDLEYSHLLDQAYEYGKVGNSLMRILHVAAFAVSGYASSEGRHCKPFNPLLGETYEADYPEKGIHFFSEKVSHHPTLIACHCEGKGWKFWCDTNLKSKFWGRSIQLDPVGTLNLEFDDGEIFQWSKVTTSIYNLILGNIYCDHHGTMHIRGNRQHSCKLKFKEQSILDRNPHQVHGFVEDVKGKKVAQLFGKWDDSVYFVNGEGTGNVKDRSEASLLWKRNKPPENLTRYNLTSFAITMNELTPGLKEKLPPTDSRLRPDQRHLENGEFEKANAEKLRLETRQRMVWETPLFLMFKSVYPYLSLISGNDKSLHLVLINDLYYDSRGNCKNMVGNLDGSRKSMMDPSVTLVGIGKPESKASGTDVQIFLVRLVRISLLPFKIPDLDIGLNNLLACRLFLPNEAGEGMGSSEVKYGLGWEWVAIEDRYRIEIIGAVLNFAVWVKGGGQKPDTITKLRTTDPLLYDRLLPTKLRTTDLPLYDRLLPTRPNQP</sequence>
<dbReference type="InterPro" id="IPR037239">
    <property type="entry name" value="OSBP_sf"/>
</dbReference>
<accession>A0AAE1WVG5</accession>
<dbReference type="Proteomes" id="UP001289374">
    <property type="component" value="Unassembled WGS sequence"/>
</dbReference>
<dbReference type="FunFam" id="2.40.160.120:FF:000006">
    <property type="entry name" value="oxysterol-binding protein-related protein 1D isoform X1"/>
    <property type="match status" value="1"/>
</dbReference>
<organism evidence="6 7">
    <name type="scientific">Sesamum angolense</name>
    <dbReference type="NCBI Taxonomy" id="2727404"/>
    <lineage>
        <taxon>Eukaryota</taxon>
        <taxon>Viridiplantae</taxon>
        <taxon>Streptophyta</taxon>
        <taxon>Embryophyta</taxon>
        <taxon>Tracheophyta</taxon>
        <taxon>Spermatophyta</taxon>
        <taxon>Magnoliopsida</taxon>
        <taxon>eudicotyledons</taxon>
        <taxon>Gunneridae</taxon>
        <taxon>Pentapetalae</taxon>
        <taxon>asterids</taxon>
        <taxon>lamiids</taxon>
        <taxon>Lamiales</taxon>
        <taxon>Pedaliaceae</taxon>
        <taxon>Sesamum</taxon>
    </lineage>
</organism>
<comment type="similarity">
    <text evidence="2">Belongs to the OSBP family.</text>
</comment>
<comment type="function">
    <text evidence="1">May be involved in the transport of sterols.</text>
</comment>
<reference evidence="6" key="1">
    <citation type="submission" date="2020-06" db="EMBL/GenBank/DDBJ databases">
        <authorList>
            <person name="Li T."/>
            <person name="Hu X."/>
            <person name="Zhang T."/>
            <person name="Song X."/>
            <person name="Zhang H."/>
            <person name="Dai N."/>
            <person name="Sheng W."/>
            <person name="Hou X."/>
            <person name="Wei L."/>
        </authorList>
    </citation>
    <scope>NUCLEOTIDE SEQUENCE</scope>
    <source>
        <strain evidence="6">K16</strain>
        <tissue evidence="6">Leaf</tissue>
    </source>
</reference>
<dbReference type="InterPro" id="IPR000648">
    <property type="entry name" value="Oxysterol-bd"/>
</dbReference>
<keyword evidence="3" id="KW-0813">Transport</keyword>
<reference evidence="6" key="2">
    <citation type="journal article" date="2024" name="Plant">
        <title>Genomic evolution and insights into agronomic trait innovations of Sesamum species.</title>
        <authorList>
            <person name="Miao H."/>
            <person name="Wang L."/>
            <person name="Qu L."/>
            <person name="Liu H."/>
            <person name="Sun Y."/>
            <person name="Le M."/>
            <person name="Wang Q."/>
            <person name="Wei S."/>
            <person name="Zheng Y."/>
            <person name="Lin W."/>
            <person name="Duan Y."/>
            <person name="Cao H."/>
            <person name="Xiong S."/>
            <person name="Wang X."/>
            <person name="Wei L."/>
            <person name="Li C."/>
            <person name="Ma Q."/>
            <person name="Ju M."/>
            <person name="Zhao R."/>
            <person name="Li G."/>
            <person name="Mu C."/>
            <person name="Tian Q."/>
            <person name="Mei H."/>
            <person name="Zhang T."/>
            <person name="Gao T."/>
            <person name="Zhang H."/>
        </authorList>
    </citation>
    <scope>NUCLEOTIDE SEQUENCE</scope>
    <source>
        <strain evidence="6">K16</strain>
    </source>
</reference>
<keyword evidence="5" id="KW-0446">Lipid-binding</keyword>
<evidence type="ECO:0000256" key="4">
    <source>
        <dbReference type="ARBA" id="ARBA00023055"/>
    </source>
</evidence>
<evidence type="ECO:0000256" key="1">
    <source>
        <dbReference type="ARBA" id="ARBA00003361"/>
    </source>
</evidence>
<dbReference type="SUPFAM" id="SSF144000">
    <property type="entry name" value="Oxysterol-binding protein-like"/>
    <property type="match status" value="1"/>
</dbReference>
<evidence type="ECO:0000256" key="5">
    <source>
        <dbReference type="ARBA" id="ARBA00023121"/>
    </source>
</evidence>
<protein>
    <submittedName>
        <fullName evidence="6">Oxysterol-binding protein-related protein 2A</fullName>
    </submittedName>
</protein>
<dbReference type="GO" id="GO:0032934">
    <property type="term" value="F:sterol binding"/>
    <property type="evidence" value="ECO:0007669"/>
    <property type="project" value="TreeGrafter"/>
</dbReference>
<dbReference type="Gene3D" id="2.40.160.120">
    <property type="match status" value="1"/>
</dbReference>
<evidence type="ECO:0000256" key="3">
    <source>
        <dbReference type="ARBA" id="ARBA00022448"/>
    </source>
</evidence>
<dbReference type="GO" id="GO:0005829">
    <property type="term" value="C:cytosol"/>
    <property type="evidence" value="ECO:0007669"/>
    <property type="project" value="TreeGrafter"/>
</dbReference>
<dbReference type="Pfam" id="PF01237">
    <property type="entry name" value="Oxysterol_BP"/>
    <property type="match status" value="1"/>
</dbReference>
<dbReference type="AlphaFoldDB" id="A0AAE1WVG5"/>
<dbReference type="PANTHER" id="PTHR10972:SF88">
    <property type="entry name" value="OXYSTEROL-BINDING PROTEIN-RELATED PROTEIN 2B"/>
    <property type="match status" value="1"/>
</dbReference>
<dbReference type="GO" id="GO:0006869">
    <property type="term" value="P:lipid transport"/>
    <property type="evidence" value="ECO:0007669"/>
    <property type="project" value="UniProtKB-KW"/>
</dbReference>
<keyword evidence="7" id="KW-1185">Reference proteome</keyword>
<evidence type="ECO:0000256" key="2">
    <source>
        <dbReference type="ARBA" id="ARBA00008842"/>
    </source>
</evidence>
<gene>
    <name evidence="6" type="ORF">Sango_1145100</name>
</gene>